<evidence type="ECO:0000259" key="7">
    <source>
        <dbReference type="PROSITE" id="PS50043"/>
    </source>
</evidence>
<feature type="modified residue" description="4-aspartylphosphate" evidence="6">
    <location>
        <position position="53"/>
    </location>
</feature>
<keyword evidence="2 6" id="KW-0597">Phosphoprotein</keyword>
<dbReference type="InterPro" id="IPR039420">
    <property type="entry name" value="WalR-like"/>
</dbReference>
<dbReference type="KEGG" id="bko:CKF48_02705"/>
<keyword evidence="10" id="KW-1185">Reference proteome</keyword>
<feature type="domain" description="HTH luxR-type" evidence="7">
    <location>
        <begin position="137"/>
        <end position="202"/>
    </location>
</feature>
<dbReference type="PANTHER" id="PTHR43214:SF40">
    <property type="entry name" value="TRANSCRIPTIONAL REGULATORY PROTEIN LNRK"/>
    <property type="match status" value="1"/>
</dbReference>
<sequence>MDILIVDDDRLICQSLQLLLDKEEDIKIVGVVENGSEAISFCEKVQLDVILMDIQMPVLNGIESTKVIKRNWPHIKIMMLTTFKDEMNIRLALKAGAEGYIIKSSKIKDMAKQIRAIGSNARVLTPEVLDKLVLQNKSDGFWALTEREKDVMELVVEGLSNKEISKQLYLSEGTVRNVLSIVLDKLELRDRTQLAIYYWQRQK</sequence>
<dbReference type="SMART" id="SM00448">
    <property type="entry name" value="REC"/>
    <property type="match status" value="1"/>
</dbReference>
<dbReference type="GO" id="GO:0000160">
    <property type="term" value="P:phosphorelay signal transduction system"/>
    <property type="evidence" value="ECO:0007669"/>
    <property type="project" value="InterPro"/>
</dbReference>
<dbReference type="RefSeq" id="WP_095369919.1">
    <property type="nucleotide sequence ID" value="NZ_CP022983.1"/>
</dbReference>
<evidence type="ECO:0000259" key="8">
    <source>
        <dbReference type="PROSITE" id="PS50110"/>
    </source>
</evidence>
<keyword evidence="4 9" id="KW-0238">DNA-binding</keyword>
<dbReference type="InterPro" id="IPR011006">
    <property type="entry name" value="CheY-like_superfamily"/>
</dbReference>
<dbReference type="Pfam" id="PF00072">
    <property type="entry name" value="Response_reg"/>
    <property type="match status" value="1"/>
</dbReference>
<evidence type="ECO:0000256" key="4">
    <source>
        <dbReference type="ARBA" id="ARBA00023125"/>
    </source>
</evidence>
<dbReference type="PANTHER" id="PTHR43214">
    <property type="entry name" value="TWO-COMPONENT RESPONSE REGULATOR"/>
    <property type="match status" value="1"/>
</dbReference>
<evidence type="ECO:0000256" key="1">
    <source>
        <dbReference type="ARBA" id="ARBA00004496"/>
    </source>
</evidence>
<feature type="domain" description="Response regulatory" evidence="8">
    <location>
        <begin position="2"/>
        <end position="118"/>
    </location>
</feature>
<dbReference type="PRINTS" id="PR00038">
    <property type="entry name" value="HTHLUXR"/>
</dbReference>
<dbReference type="SUPFAM" id="SSF46894">
    <property type="entry name" value="C-terminal effector domain of the bipartite response regulators"/>
    <property type="match status" value="1"/>
</dbReference>
<dbReference type="InterPro" id="IPR001789">
    <property type="entry name" value="Sig_transdc_resp-reg_receiver"/>
</dbReference>
<keyword evidence="5" id="KW-0804">Transcription</keyword>
<dbReference type="InterPro" id="IPR058245">
    <property type="entry name" value="NreC/VraR/RcsB-like_REC"/>
</dbReference>
<comment type="subcellular location">
    <subcellularLocation>
        <location evidence="1">Cytoplasm</location>
    </subcellularLocation>
</comment>
<accession>A0A248TDU3</accession>
<reference evidence="9 10" key="1">
    <citation type="submission" date="2017-08" db="EMBL/GenBank/DDBJ databases">
        <title>Complete Genome Sequence of Bacillus kochii Oregon-R-modENCODE STRAIN BDGP4, isolated from Drosophila melanogaster gut.</title>
        <authorList>
            <person name="Wan K.H."/>
            <person name="Yu C."/>
            <person name="Park S."/>
            <person name="Hammonds A.S."/>
            <person name="Booth B.W."/>
            <person name="Celniker S.E."/>
        </authorList>
    </citation>
    <scope>NUCLEOTIDE SEQUENCE [LARGE SCALE GENOMIC DNA]</scope>
    <source>
        <strain evidence="9 10">BDGP4</strain>
    </source>
</reference>
<evidence type="ECO:0000313" key="9">
    <source>
        <dbReference type="EMBL" id="ASV66344.1"/>
    </source>
</evidence>
<protein>
    <submittedName>
        <fullName evidence="9">DNA-binding response regulator</fullName>
    </submittedName>
</protein>
<dbReference type="GO" id="GO:0005737">
    <property type="term" value="C:cytoplasm"/>
    <property type="evidence" value="ECO:0007669"/>
    <property type="project" value="UniProtKB-SubCell"/>
</dbReference>
<dbReference type="OrthoDB" id="9780153at2"/>
<dbReference type="InterPro" id="IPR000792">
    <property type="entry name" value="Tscrpt_reg_LuxR_C"/>
</dbReference>
<dbReference type="Pfam" id="PF00196">
    <property type="entry name" value="GerE"/>
    <property type="match status" value="1"/>
</dbReference>
<keyword evidence="3" id="KW-0805">Transcription regulation</keyword>
<dbReference type="CDD" id="cd06170">
    <property type="entry name" value="LuxR_C_like"/>
    <property type="match status" value="1"/>
</dbReference>
<evidence type="ECO:0000313" key="10">
    <source>
        <dbReference type="Proteomes" id="UP000215137"/>
    </source>
</evidence>
<evidence type="ECO:0000256" key="6">
    <source>
        <dbReference type="PROSITE-ProRule" id="PRU00169"/>
    </source>
</evidence>
<dbReference type="GO" id="GO:0003677">
    <property type="term" value="F:DNA binding"/>
    <property type="evidence" value="ECO:0007669"/>
    <property type="project" value="UniProtKB-KW"/>
</dbReference>
<dbReference type="PROSITE" id="PS50110">
    <property type="entry name" value="RESPONSE_REGULATORY"/>
    <property type="match status" value="1"/>
</dbReference>
<gene>
    <name evidence="9" type="ORF">CKF48_02705</name>
</gene>
<organism evidence="9 10">
    <name type="scientific">Cytobacillus kochii</name>
    <dbReference type="NCBI Taxonomy" id="859143"/>
    <lineage>
        <taxon>Bacteria</taxon>
        <taxon>Bacillati</taxon>
        <taxon>Bacillota</taxon>
        <taxon>Bacilli</taxon>
        <taxon>Bacillales</taxon>
        <taxon>Bacillaceae</taxon>
        <taxon>Cytobacillus</taxon>
    </lineage>
</organism>
<proteinExistence type="predicted"/>
<dbReference type="GO" id="GO:0006355">
    <property type="term" value="P:regulation of DNA-templated transcription"/>
    <property type="evidence" value="ECO:0007669"/>
    <property type="project" value="InterPro"/>
</dbReference>
<dbReference type="Gene3D" id="3.40.50.2300">
    <property type="match status" value="1"/>
</dbReference>
<dbReference type="Proteomes" id="UP000215137">
    <property type="component" value="Chromosome"/>
</dbReference>
<evidence type="ECO:0000256" key="2">
    <source>
        <dbReference type="ARBA" id="ARBA00022553"/>
    </source>
</evidence>
<name>A0A248TDU3_9BACI</name>
<dbReference type="SUPFAM" id="SSF52172">
    <property type="entry name" value="CheY-like"/>
    <property type="match status" value="1"/>
</dbReference>
<dbReference type="CDD" id="cd17535">
    <property type="entry name" value="REC_NarL-like"/>
    <property type="match status" value="1"/>
</dbReference>
<dbReference type="PROSITE" id="PS50043">
    <property type="entry name" value="HTH_LUXR_2"/>
    <property type="match status" value="1"/>
</dbReference>
<dbReference type="SMART" id="SM00421">
    <property type="entry name" value="HTH_LUXR"/>
    <property type="match status" value="1"/>
</dbReference>
<dbReference type="EMBL" id="CP022983">
    <property type="protein sequence ID" value="ASV66344.1"/>
    <property type="molecule type" value="Genomic_DNA"/>
</dbReference>
<evidence type="ECO:0000256" key="5">
    <source>
        <dbReference type="ARBA" id="ARBA00023163"/>
    </source>
</evidence>
<evidence type="ECO:0000256" key="3">
    <source>
        <dbReference type="ARBA" id="ARBA00023015"/>
    </source>
</evidence>
<dbReference type="InterPro" id="IPR016032">
    <property type="entry name" value="Sig_transdc_resp-reg_C-effctor"/>
</dbReference>
<dbReference type="AlphaFoldDB" id="A0A248TDU3"/>